<dbReference type="AlphaFoldDB" id="A0AAN7SYB1"/>
<dbReference type="EMBL" id="JAVRRJ010000005">
    <property type="protein sequence ID" value="KAK5084445.1"/>
    <property type="molecule type" value="Genomic_DNA"/>
</dbReference>
<reference evidence="4 5" key="1">
    <citation type="submission" date="2023-08" db="EMBL/GenBank/DDBJ databases">
        <title>Black Yeasts Isolated from many extreme environments.</title>
        <authorList>
            <person name="Coleine C."/>
            <person name="Stajich J.E."/>
            <person name="Selbmann L."/>
        </authorList>
    </citation>
    <scope>NUCLEOTIDE SEQUENCE [LARGE SCALE GENOMIC DNA]</scope>
    <source>
        <strain evidence="4 5">CCFEE 5910</strain>
    </source>
</reference>
<dbReference type="SUPFAM" id="SSF51412">
    <property type="entry name" value="Inosine monophosphate dehydrogenase (IMPDH)"/>
    <property type="match status" value="1"/>
</dbReference>
<keyword evidence="3" id="KW-0560">Oxidoreductase</keyword>
<dbReference type="PANTHER" id="PTHR32332">
    <property type="entry name" value="2-NITROPROPANE DIOXYGENASE"/>
    <property type="match status" value="1"/>
</dbReference>
<accession>A0AAN7SYB1</accession>
<protein>
    <recommendedName>
        <fullName evidence="6">Nitronate monooxygenase domain-containing protein</fullName>
    </recommendedName>
</protein>
<dbReference type="Proteomes" id="UP001309876">
    <property type="component" value="Unassembled WGS sequence"/>
</dbReference>
<dbReference type="Pfam" id="PF03060">
    <property type="entry name" value="NMO"/>
    <property type="match status" value="1"/>
</dbReference>
<gene>
    <name evidence="4" type="ORF">LTR05_005521</name>
</gene>
<evidence type="ECO:0000256" key="3">
    <source>
        <dbReference type="ARBA" id="ARBA00023002"/>
    </source>
</evidence>
<comment type="caution">
    <text evidence="4">The sequence shown here is derived from an EMBL/GenBank/DDBJ whole genome shotgun (WGS) entry which is preliminary data.</text>
</comment>
<dbReference type="InterPro" id="IPR013785">
    <property type="entry name" value="Aldolase_TIM"/>
</dbReference>
<keyword evidence="2" id="KW-0288">FMN</keyword>
<dbReference type="CDD" id="cd04730">
    <property type="entry name" value="NPD_like"/>
    <property type="match status" value="1"/>
</dbReference>
<dbReference type="Gene3D" id="3.20.20.70">
    <property type="entry name" value="Aldolase class I"/>
    <property type="match status" value="1"/>
</dbReference>
<evidence type="ECO:0008006" key="6">
    <source>
        <dbReference type="Google" id="ProtNLM"/>
    </source>
</evidence>
<sequence>MSLTTSTTELLGIKHPVMLAGMGKVAGAPLAAAVSNAGGLGVIGGIGYSVDQLREMLSELKSLLRDPSLPFGVDLLFPQVGGSARKTNYDYTKGEAEQLIDVVIESGAKLFVSAVGIPPKHIVDKLHKHGILYMNMIGHPKHVHKACQNGADLIGAQGGEGGGHTGEIPTSILIPACADVCRQYKSPLTGRPVQLVAAGGLADGRGLAASLMFGASAVWIGTRFVTANESGASKAAKEAIIKGGFDATIKSTIWTGRPLRAIRTPYIENWEKNRQEELQALQAKGILAYEHEMDKLAKEGKVTDEIEDQSACHPTGMVAALINKPNQSAEEIVKEIVAEAYQLLSNAQQFVKQTAKL</sequence>
<evidence type="ECO:0000313" key="5">
    <source>
        <dbReference type="Proteomes" id="UP001309876"/>
    </source>
</evidence>
<evidence type="ECO:0000256" key="1">
    <source>
        <dbReference type="ARBA" id="ARBA00022630"/>
    </source>
</evidence>
<keyword evidence="1" id="KW-0285">Flavoprotein</keyword>
<proteinExistence type="predicted"/>
<organism evidence="4 5">
    <name type="scientific">Lithohypha guttulata</name>
    <dbReference type="NCBI Taxonomy" id="1690604"/>
    <lineage>
        <taxon>Eukaryota</taxon>
        <taxon>Fungi</taxon>
        <taxon>Dikarya</taxon>
        <taxon>Ascomycota</taxon>
        <taxon>Pezizomycotina</taxon>
        <taxon>Eurotiomycetes</taxon>
        <taxon>Chaetothyriomycetidae</taxon>
        <taxon>Chaetothyriales</taxon>
        <taxon>Trichomeriaceae</taxon>
        <taxon>Lithohypha</taxon>
    </lineage>
</organism>
<keyword evidence="5" id="KW-1185">Reference proteome</keyword>
<dbReference type="InterPro" id="IPR004136">
    <property type="entry name" value="NMO"/>
</dbReference>
<evidence type="ECO:0000256" key="2">
    <source>
        <dbReference type="ARBA" id="ARBA00022643"/>
    </source>
</evidence>
<evidence type="ECO:0000313" key="4">
    <source>
        <dbReference type="EMBL" id="KAK5084445.1"/>
    </source>
</evidence>
<dbReference type="PANTHER" id="PTHR32332:SF31">
    <property type="entry name" value="2-NITROPROPANE DIOXYGENASE FAMILY, PUTATIVE (AFU_ORTHOLOGUE AFUA_2G09850)-RELATED"/>
    <property type="match status" value="1"/>
</dbReference>
<dbReference type="GO" id="GO:0018580">
    <property type="term" value="F:nitronate monooxygenase activity"/>
    <property type="evidence" value="ECO:0007669"/>
    <property type="project" value="InterPro"/>
</dbReference>
<name>A0AAN7SYB1_9EURO</name>